<keyword evidence="9" id="KW-0614">Plasmid</keyword>
<dbReference type="GO" id="GO:0005886">
    <property type="term" value="C:plasma membrane"/>
    <property type="evidence" value="ECO:0007669"/>
    <property type="project" value="UniProtKB-SubCell"/>
</dbReference>
<dbReference type="InterPro" id="IPR005115">
    <property type="entry name" value="Gly_transporter"/>
</dbReference>
<gene>
    <name evidence="9" type="ORF">FBQ74_18195</name>
</gene>
<feature type="transmembrane region" description="Helical" evidence="7">
    <location>
        <begin position="12"/>
        <end position="32"/>
    </location>
</feature>
<evidence type="ECO:0000313" key="9">
    <source>
        <dbReference type="EMBL" id="QCZ95460.1"/>
    </source>
</evidence>
<proteinExistence type="inferred from homology"/>
<evidence type="ECO:0000256" key="3">
    <source>
        <dbReference type="ARBA" id="ARBA00022475"/>
    </source>
</evidence>
<comment type="subcellular location">
    <subcellularLocation>
        <location evidence="1">Cell membrane</location>
        <topology evidence="1">Multi-pass membrane protein</topology>
    </subcellularLocation>
</comment>
<evidence type="ECO:0000313" key="10">
    <source>
        <dbReference type="Proteomes" id="UP000304912"/>
    </source>
</evidence>
<keyword evidence="4 7" id="KW-0812">Transmembrane</keyword>
<evidence type="ECO:0000256" key="1">
    <source>
        <dbReference type="ARBA" id="ARBA00004651"/>
    </source>
</evidence>
<dbReference type="OrthoDB" id="9791874at2"/>
<dbReference type="Proteomes" id="UP000304912">
    <property type="component" value="Plasmid plas12"/>
</dbReference>
<dbReference type="PANTHER" id="PTHR30506">
    <property type="entry name" value="INNER MEMBRANE PROTEIN"/>
    <property type="match status" value="1"/>
</dbReference>
<accession>A0A5B7YJJ1</accession>
<comment type="similarity">
    <text evidence="2">Belongs to the UPF0126 family.</text>
</comment>
<evidence type="ECO:0000256" key="5">
    <source>
        <dbReference type="ARBA" id="ARBA00022989"/>
    </source>
</evidence>
<evidence type="ECO:0000256" key="6">
    <source>
        <dbReference type="ARBA" id="ARBA00023136"/>
    </source>
</evidence>
<keyword evidence="10" id="KW-1185">Reference proteome</keyword>
<dbReference type="KEGG" id="salk:FBQ74_18195"/>
<organism evidence="9 10">
    <name type="scientific">Salinimonas iocasae</name>
    <dbReference type="NCBI Taxonomy" id="2572577"/>
    <lineage>
        <taxon>Bacteria</taxon>
        <taxon>Pseudomonadati</taxon>
        <taxon>Pseudomonadota</taxon>
        <taxon>Gammaproteobacteria</taxon>
        <taxon>Alteromonadales</taxon>
        <taxon>Alteromonadaceae</taxon>
        <taxon>Alteromonas/Salinimonas group</taxon>
        <taxon>Salinimonas</taxon>
    </lineage>
</organism>
<dbReference type="EMBL" id="CP039853">
    <property type="protein sequence ID" value="QCZ95460.1"/>
    <property type="molecule type" value="Genomic_DNA"/>
</dbReference>
<protein>
    <recommendedName>
        <fullName evidence="8">Glycine transporter domain-containing protein</fullName>
    </recommendedName>
</protein>
<keyword evidence="3" id="KW-1003">Cell membrane</keyword>
<evidence type="ECO:0000256" key="7">
    <source>
        <dbReference type="SAM" id="Phobius"/>
    </source>
</evidence>
<reference evidence="9 10" key="1">
    <citation type="submission" date="2019-04" db="EMBL/GenBank/DDBJ databases">
        <title>Salinimonas iocasae sp. nov., a halophilic bacterium isolated from the outer tube casing of tubeworms in Okinawa Trough.</title>
        <authorList>
            <person name="Zhang H."/>
            <person name="Wang H."/>
            <person name="Li C."/>
        </authorList>
    </citation>
    <scope>NUCLEOTIDE SEQUENCE [LARGE SCALE GENOMIC DNA]</scope>
    <source>
        <strain evidence="9 10">KX18D6</strain>
        <plasmid evidence="9 10">plas12</plasmid>
    </source>
</reference>
<geneLocation type="plasmid" evidence="9 10">
    <name>plas12</name>
</geneLocation>
<dbReference type="PANTHER" id="PTHR30506:SF3">
    <property type="entry name" value="UPF0126 INNER MEMBRANE PROTEIN YADS-RELATED"/>
    <property type="match status" value="1"/>
</dbReference>
<evidence type="ECO:0000256" key="4">
    <source>
        <dbReference type="ARBA" id="ARBA00022692"/>
    </source>
</evidence>
<evidence type="ECO:0000259" key="8">
    <source>
        <dbReference type="Pfam" id="PF03458"/>
    </source>
</evidence>
<evidence type="ECO:0000256" key="2">
    <source>
        <dbReference type="ARBA" id="ARBA00008193"/>
    </source>
</evidence>
<dbReference type="Pfam" id="PF03458">
    <property type="entry name" value="Gly_transporter"/>
    <property type="match status" value="1"/>
</dbReference>
<keyword evidence="5 7" id="KW-1133">Transmembrane helix</keyword>
<feature type="domain" description="Glycine transporter" evidence="8">
    <location>
        <begin position="1"/>
        <end position="32"/>
    </location>
</feature>
<dbReference type="AlphaFoldDB" id="A0A5B7YJJ1"/>
<name>A0A5B7YJJ1_9ALTE</name>
<sequence length="66" mass="7467">MRDVVARKVPLVMRCELYATACIAGGLVFAGLLHINTSYPWCVIASFTNTVSLRLCSFKWGWRILF</sequence>
<keyword evidence="6 7" id="KW-0472">Membrane</keyword>